<organism evidence="3 4">
    <name type="scientific">Nocardiopsis rhodophaea</name>
    <dbReference type="NCBI Taxonomy" id="280238"/>
    <lineage>
        <taxon>Bacteria</taxon>
        <taxon>Bacillati</taxon>
        <taxon>Actinomycetota</taxon>
        <taxon>Actinomycetes</taxon>
        <taxon>Streptosporangiales</taxon>
        <taxon>Nocardiopsidaceae</taxon>
        <taxon>Nocardiopsis</taxon>
    </lineage>
</organism>
<sequence length="153" mass="17007">MLYRFAAATKSTGGFDRSGVSVGLESAGRLDPRSPPDTDTQMPQRIQMTRRRPWRADHPDAVVVSRPTKWGNPFRIEDCGSREASVHEFRRHLQERRNPPPGWVDSVGYPSDKEIRAELAGHDLACWCPLPQKGEPDLCHAAVLLRVAAGGDP</sequence>
<reference evidence="3 4" key="1">
    <citation type="journal article" date="2019" name="Int. J. Syst. Evol. Microbiol.">
        <title>The Global Catalogue of Microorganisms (GCM) 10K type strain sequencing project: providing services to taxonomists for standard genome sequencing and annotation.</title>
        <authorList>
            <consortium name="The Broad Institute Genomics Platform"/>
            <consortium name="The Broad Institute Genome Sequencing Center for Infectious Disease"/>
            <person name="Wu L."/>
            <person name="Ma J."/>
        </authorList>
    </citation>
    <scope>NUCLEOTIDE SEQUENCE [LARGE SCALE GENOMIC DNA]</scope>
    <source>
        <strain evidence="3 4">JCM 15313</strain>
    </source>
</reference>
<gene>
    <name evidence="3" type="ORF">GCM10009799_46110</name>
</gene>
<evidence type="ECO:0000259" key="2">
    <source>
        <dbReference type="Pfam" id="PF14216"/>
    </source>
</evidence>
<dbReference type="InterPro" id="IPR025475">
    <property type="entry name" value="DUF4326"/>
</dbReference>
<dbReference type="EMBL" id="BAAAPC010000024">
    <property type="protein sequence ID" value="GAA2012534.1"/>
    <property type="molecule type" value="Genomic_DNA"/>
</dbReference>
<feature type="domain" description="DUF4326" evidence="2">
    <location>
        <begin position="57"/>
        <end position="145"/>
    </location>
</feature>
<evidence type="ECO:0000313" key="4">
    <source>
        <dbReference type="Proteomes" id="UP001501585"/>
    </source>
</evidence>
<accession>A0ABN2TLK8</accession>
<dbReference type="Proteomes" id="UP001501585">
    <property type="component" value="Unassembled WGS sequence"/>
</dbReference>
<feature type="region of interest" description="Disordered" evidence="1">
    <location>
        <begin position="8"/>
        <end position="59"/>
    </location>
</feature>
<proteinExistence type="predicted"/>
<keyword evidence="4" id="KW-1185">Reference proteome</keyword>
<feature type="compositionally biased region" description="Polar residues" evidence="1">
    <location>
        <begin position="37"/>
        <end position="47"/>
    </location>
</feature>
<evidence type="ECO:0000313" key="3">
    <source>
        <dbReference type="EMBL" id="GAA2012534.1"/>
    </source>
</evidence>
<protein>
    <recommendedName>
        <fullName evidence="2">DUF4326 domain-containing protein</fullName>
    </recommendedName>
</protein>
<comment type="caution">
    <text evidence="3">The sequence shown here is derived from an EMBL/GenBank/DDBJ whole genome shotgun (WGS) entry which is preliminary data.</text>
</comment>
<dbReference type="Pfam" id="PF14216">
    <property type="entry name" value="DUF4326"/>
    <property type="match status" value="1"/>
</dbReference>
<evidence type="ECO:0000256" key="1">
    <source>
        <dbReference type="SAM" id="MobiDB-lite"/>
    </source>
</evidence>
<name>A0ABN2TLK8_9ACTN</name>